<evidence type="ECO:0000256" key="7">
    <source>
        <dbReference type="PROSITE-ProRule" id="PRU01360"/>
    </source>
</evidence>
<dbReference type="NCBIfam" id="TIGR04056">
    <property type="entry name" value="OMP_RagA_SusC"/>
    <property type="match status" value="1"/>
</dbReference>
<dbReference type="InterPro" id="IPR023996">
    <property type="entry name" value="TonB-dep_OMP_SusC/RagA"/>
</dbReference>
<evidence type="ECO:0000313" key="11">
    <source>
        <dbReference type="Proteomes" id="UP000232721"/>
    </source>
</evidence>
<dbReference type="RefSeq" id="WP_208890013.1">
    <property type="nucleotide sequence ID" value="NZ_CP019336.1"/>
</dbReference>
<feature type="signal peptide" evidence="8">
    <location>
        <begin position="1"/>
        <end position="22"/>
    </location>
</feature>
<dbReference type="InterPro" id="IPR008969">
    <property type="entry name" value="CarboxyPept-like_regulatory"/>
</dbReference>
<dbReference type="EMBL" id="CP019336">
    <property type="protein sequence ID" value="AUC20749.1"/>
    <property type="molecule type" value="Genomic_DNA"/>
</dbReference>
<evidence type="ECO:0000256" key="5">
    <source>
        <dbReference type="ARBA" id="ARBA00023136"/>
    </source>
</evidence>
<evidence type="ECO:0000259" key="9">
    <source>
        <dbReference type="Pfam" id="PF07715"/>
    </source>
</evidence>
<dbReference type="InterPro" id="IPR012910">
    <property type="entry name" value="Plug_dom"/>
</dbReference>
<dbReference type="InterPro" id="IPR036942">
    <property type="entry name" value="Beta-barrel_TonB_sf"/>
</dbReference>
<feature type="chain" id="PRO_5045707016" evidence="8">
    <location>
        <begin position="23"/>
        <end position="1085"/>
    </location>
</feature>
<name>A0ABN5F2L1_9FLAO</name>
<proteinExistence type="inferred from homology"/>
<evidence type="ECO:0000256" key="8">
    <source>
        <dbReference type="SAM" id="SignalP"/>
    </source>
</evidence>
<evidence type="ECO:0000256" key="1">
    <source>
        <dbReference type="ARBA" id="ARBA00004571"/>
    </source>
</evidence>
<comment type="similarity">
    <text evidence="7">Belongs to the TonB-dependent receptor family.</text>
</comment>
<dbReference type="InterPro" id="IPR037066">
    <property type="entry name" value="Plug_dom_sf"/>
</dbReference>
<dbReference type="SUPFAM" id="SSF56935">
    <property type="entry name" value="Porins"/>
    <property type="match status" value="1"/>
</dbReference>
<dbReference type="Gene3D" id="2.170.130.10">
    <property type="entry name" value="TonB-dependent receptor, plug domain"/>
    <property type="match status" value="1"/>
</dbReference>
<evidence type="ECO:0000313" key="10">
    <source>
        <dbReference type="EMBL" id="AUC20749.1"/>
    </source>
</evidence>
<keyword evidence="5 7" id="KW-0472">Membrane</keyword>
<dbReference type="PROSITE" id="PS52016">
    <property type="entry name" value="TONB_DEPENDENT_REC_3"/>
    <property type="match status" value="1"/>
</dbReference>
<keyword evidence="6 7" id="KW-0998">Cell outer membrane</keyword>
<dbReference type="Pfam" id="PF13715">
    <property type="entry name" value="CarbopepD_reg_2"/>
    <property type="match status" value="1"/>
</dbReference>
<reference evidence="10 11" key="1">
    <citation type="submission" date="2017-02" db="EMBL/GenBank/DDBJ databases">
        <title>Trade-off between light-utilization and light-protection in marine flavobacteria.</title>
        <authorList>
            <person name="Kumagai Y."/>
            <person name="Yoshizawa S."/>
            <person name="Kogure K."/>
            <person name="Iwasaki W."/>
        </authorList>
    </citation>
    <scope>NUCLEOTIDE SEQUENCE [LARGE SCALE GENOMIC DNA]</scope>
    <source>
        <strain evidence="10 11">KCTC 23670</strain>
    </source>
</reference>
<dbReference type="InterPro" id="IPR039426">
    <property type="entry name" value="TonB-dep_rcpt-like"/>
</dbReference>
<dbReference type="Proteomes" id="UP000232721">
    <property type="component" value="Chromosome"/>
</dbReference>
<sequence length="1085" mass="118558">MKTKFNGILTLFLALIVQISFAQDKTVSGTVTESSGPLPGVSISVKGTNKGTETDFDGKYSILAKNGDVLVFRYLGFTPIEKTIGASNTVNASMVVDENNVLDEVIVVGYGTSTKQAFTGTATVVSSENLQSKSVSNISQALAGEVAGVTVVNSSGQPGSAAQIRIRGFGTINGNSSPLYIVDGVPYGGIVDVNNADDSDLSILSNINPADIESTTILKDATATSIYGSRGANGVIVITTKRGKKGASSINVEVKTGVNMRLLPTYDLISSPDEYMGLSWQALRNTGEKLGVADATAYANNVLFDDSQGGINQDYNMYNATNGADIIDPTTGTVIPGISRRYTPENWSDFGFQSSTRTEANVSMSGGNDTTTYFSSFGYLNDKGYVINSDYKRYSTRLNITHKPTEWLEANANIDYSFAETTSNGQSEDSGSIFWFTDNIPSIYPLFLRDATGAVVADPYYGGNQYDYGTNRGFGGLTNAIADAKYDLNQDMRHSINGNFSFKVNFSDALSFTTKYGANFYSLVDNSINNPFYGSAVGQGGSLFKEQRQAITQNFLQMFNYNKSFGDHNVSALVAHETNEWQRDRTFISKNKVVNLVNGLDTPSNYVNLGSNPSGYTEESAIESYFAQVNYNYLSKYFLSGTVRRDGSSRFATDKWGTFWSAGASWIVSKEDFFSNVDFVNNLKVKASYGIQGDQGGVDFYSGQNGYDIDNLNGDTSLILRARENAGLTWETSKMYQVGTEFRLFNNVIDGSVDYYVKDTDGLIFSVRLPISTGDALDTKNDGELVNKGLEFDLTGHIINKEKFKLDLSINGEILDNEITKMPFDAPEGRDKIIDILGNFGRAEGHSRYDYYMPVWVGVNADNGDPVWETNYVDTNASGTFDSGEQIIDVYEYAIKNPNTEIKQSVTSNYTEATNQFVGKSAIPKIRGAFRLSAQIHNFDISTQFAYSLGGYGYDGNYANVLGNGQVGSNNYHVDIKDAWQAPGDITDIPRLYSNQNVNVNRQSTRFLTKSDYLALNNVRLGYSVPSKSLENTGMSGLSFWVAGDNMFLLSARKGFNPASSLVGESERYQYSPLSTFTLGVRVQL</sequence>
<protein>
    <submittedName>
        <fullName evidence="10">SusC/RagA family TonB-linked outer membrane protein</fullName>
    </submittedName>
</protein>
<dbReference type="SUPFAM" id="SSF49464">
    <property type="entry name" value="Carboxypeptidase regulatory domain-like"/>
    <property type="match status" value="1"/>
</dbReference>
<keyword evidence="8" id="KW-0732">Signal</keyword>
<comment type="subcellular location">
    <subcellularLocation>
        <location evidence="1 7">Cell outer membrane</location>
        <topology evidence="1 7">Multi-pass membrane protein</topology>
    </subcellularLocation>
</comment>
<evidence type="ECO:0000256" key="3">
    <source>
        <dbReference type="ARBA" id="ARBA00022452"/>
    </source>
</evidence>
<keyword evidence="3 7" id="KW-1134">Transmembrane beta strand</keyword>
<dbReference type="Pfam" id="PF07715">
    <property type="entry name" value="Plug"/>
    <property type="match status" value="1"/>
</dbReference>
<keyword evidence="4 7" id="KW-0812">Transmembrane</keyword>
<dbReference type="Gene3D" id="2.40.170.20">
    <property type="entry name" value="TonB-dependent receptor, beta-barrel domain"/>
    <property type="match status" value="1"/>
</dbReference>
<evidence type="ECO:0000256" key="2">
    <source>
        <dbReference type="ARBA" id="ARBA00022448"/>
    </source>
</evidence>
<organism evidence="10 11">
    <name type="scientific">Polaribacter sejongensis</name>
    <dbReference type="NCBI Taxonomy" id="985043"/>
    <lineage>
        <taxon>Bacteria</taxon>
        <taxon>Pseudomonadati</taxon>
        <taxon>Bacteroidota</taxon>
        <taxon>Flavobacteriia</taxon>
        <taxon>Flavobacteriales</taxon>
        <taxon>Flavobacteriaceae</taxon>
    </lineage>
</organism>
<accession>A0ABN5F2L1</accession>
<gene>
    <name evidence="10" type="ORF">BTO15_00855</name>
</gene>
<dbReference type="NCBIfam" id="TIGR04057">
    <property type="entry name" value="SusC_RagA_signa"/>
    <property type="match status" value="1"/>
</dbReference>
<dbReference type="Gene3D" id="2.60.40.1120">
    <property type="entry name" value="Carboxypeptidase-like, regulatory domain"/>
    <property type="match status" value="1"/>
</dbReference>
<keyword evidence="2 7" id="KW-0813">Transport</keyword>
<keyword evidence="11" id="KW-1185">Reference proteome</keyword>
<evidence type="ECO:0000256" key="6">
    <source>
        <dbReference type="ARBA" id="ARBA00023237"/>
    </source>
</evidence>
<evidence type="ECO:0000256" key="4">
    <source>
        <dbReference type="ARBA" id="ARBA00022692"/>
    </source>
</evidence>
<dbReference type="InterPro" id="IPR023997">
    <property type="entry name" value="TonB-dep_OMP_SusC/RagA_CS"/>
</dbReference>
<feature type="domain" description="TonB-dependent receptor plug" evidence="9">
    <location>
        <begin position="115"/>
        <end position="235"/>
    </location>
</feature>